<keyword evidence="6 9" id="KW-0648">Protein biosynthesis</keyword>
<dbReference type="SMART" id="SM01016">
    <property type="entry name" value="Arg_tRNA_synt_N"/>
    <property type="match status" value="1"/>
</dbReference>
<dbReference type="GO" id="GO:0005737">
    <property type="term" value="C:cytoplasm"/>
    <property type="evidence" value="ECO:0007669"/>
    <property type="project" value="UniProtKB-SubCell"/>
</dbReference>
<dbReference type="GO" id="GO:0004814">
    <property type="term" value="F:arginine-tRNA ligase activity"/>
    <property type="evidence" value="ECO:0007669"/>
    <property type="project" value="UniProtKB-UniRule"/>
</dbReference>
<dbReference type="AlphaFoldDB" id="A0A2G9ZFN7"/>
<comment type="similarity">
    <text evidence="1 9 10">Belongs to the class-I aminoacyl-tRNA synthetase family.</text>
</comment>
<evidence type="ECO:0000313" key="15">
    <source>
        <dbReference type="Proteomes" id="UP000230447"/>
    </source>
</evidence>
<dbReference type="SUPFAM" id="SSF55190">
    <property type="entry name" value="Arginyl-tRNA synthetase (ArgRS), N-terminal 'additional' domain"/>
    <property type="match status" value="1"/>
</dbReference>
<dbReference type="InterPro" id="IPR036695">
    <property type="entry name" value="Arg-tRNA-synth_N_sf"/>
</dbReference>
<evidence type="ECO:0000256" key="1">
    <source>
        <dbReference type="ARBA" id="ARBA00005594"/>
    </source>
</evidence>
<evidence type="ECO:0000256" key="5">
    <source>
        <dbReference type="ARBA" id="ARBA00022840"/>
    </source>
</evidence>
<dbReference type="Pfam" id="PF03485">
    <property type="entry name" value="Arg_tRNA_synt_N"/>
    <property type="match status" value="1"/>
</dbReference>
<accession>A0A2G9ZFN7</accession>
<evidence type="ECO:0000256" key="4">
    <source>
        <dbReference type="ARBA" id="ARBA00022741"/>
    </source>
</evidence>
<feature type="domain" description="DALR anticodon binding" evidence="12">
    <location>
        <begin position="466"/>
        <end position="587"/>
    </location>
</feature>
<dbReference type="EMBL" id="PCSB01000013">
    <property type="protein sequence ID" value="PIP31985.1"/>
    <property type="molecule type" value="Genomic_DNA"/>
</dbReference>
<dbReference type="Pfam" id="PF05746">
    <property type="entry name" value="DALR_1"/>
    <property type="match status" value="1"/>
</dbReference>
<dbReference type="FunFam" id="1.10.730.10:FF:000006">
    <property type="entry name" value="Arginyl-tRNA synthetase 2, mitochondrial"/>
    <property type="match status" value="1"/>
</dbReference>
<evidence type="ECO:0000256" key="3">
    <source>
        <dbReference type="ARBA" id="ARBA00022598"/>
    </source>
</evidence>
<name>A0A2G9ZFN7_9BACT</name>
<comment type="subcellular location">
    <subcellularLocation>
        <location evidence="9">Cytoplasm</location>
    </subcellularLocation>
</comment>
<dbReference type="Gene3D" id="3.40.50.620">
    <property type="entry name" value="HUPs"/>
    <property type="match status" value="1"/>
</dbReference>
<evidence type="ECO:0000313" key="14">
    <source>
        <dbReference type="EMBL" id="PIP31985.1"/>
    </source>
</evidence>
<dbReference type="PRINTS" id="PR01038">
    <property type="entry name" value="TRNASYNTHARG"/>
</dbReference>
<feature type="short sequence motif" description="'HIGH' region" evidence="9">
    <location>
        <begin position="122"/>
        <end position="132"/>
    </location>
</feature>
<sequence length="587" mass="66606">MLKIEKKIKKELIKTVAKSFKIKLSLEDIVLKFPPNIALGDFCFETFEIAKKIGRTAQETAKILSQNLKLDILDKVEAMGPYVNFKVKNNILFKEILGEIVKKGLAEKTKQKEKIMIEYLSPNTNKPLHLGHLRNGALGSALVEIFKASGNKVISANLINDRGVHICKSMLSWLKWGGGETPETAKMKGDHFVGKWYVKYGLEEEKKPTLKDEVQEMLKKWEAEDKEVRELWQKMNAWVYKGFKETYQKFGLKFDVFFYESKTYKLGKDIVEKGLKKGVFQKEANGQAVAQLPQSKFGLNKDGKPNKKVLLRADGTSVYTTQDLGTAVEKFKKYKLDKSIYVVGSEQDYHFKCLFEILSQLSFDFAEKCYHLSYGMVYLPEGKMKSREGKVVDGDGLIAEMEEMAKEEIKKRDLKNKLSLKELNERACKIALGAIKFYLLIANAPTDLHFDPKQSLSFEGKTGPYCLYSYARAKSVLRKANIKTKATIQAKQTNFSLLKEREALALARGLLEIKIALKDAQAELNPSKLTQAVYNLALLFNQFYQALPVINKKNPNLTQARLKLVEAVSVALKQGLNLLGLETLDEM</sequence>
<evidence type="ECO:0000256" key="8">
    <source>
        <dbReference type="ARBA" id="ARBA00049339"/>
    </source>
</evidence>
<dbReference type="InterPro" id="IPR014729">
    <property type="entry name" value="Rossmann-like_a/b/a_fold"/>
</dbReference>
<dbReference type="InterPro" id="IPR035684">
    <property type="entry name" value="ArgRS_core"/>
</dbReference>
<dbReference type="PANTHER" id="PTHR11956">
    <property type="entry name" value="ARGINYL-TRNA SYNTHETASE"/>
    <property type="match status" value="1"/>
</dbReference>
<evidence type="ECO:0000259" key="13">
    <source>
        <dbReference type="SMART" id="SM01016"/>
    </source>
</evidence>
<dbReference type="Gene3D" id="3.30.1360.70">
    <property type="entry name" value="Arginyl tRNA synthetase N-terminal domain"/>
    <property type="match status" value="1"/>
</dbReference>
<dbReference type="GO" id="GO:0006420">
    <property type="term" value="P:arginyl-tRNA aminoacylation"/>
    <property type="evidence" value="ECO:0007669"/>
    <property type="project" value="UniProtKB-UniRule"/>
</dbReference>
<dbReference type="InterPro" id="IPR008909">
    <property type="entry name" value="DALR_anticod-bd"/>
</dbReference>
<evidence type="ECO:0000256" key="9">
    <source>
        <dbReference type="HAMAP-Rule" id="MF_00123"/>
    </source>
</evidence>
<evidence type="ECO:0000256" key="6">
    <source>
        <dbReference type="ARBA" id="ARBA00022917"/>
    </source>
</evidence>
<comment type="caution">
    <text evidence="14">The sequence shown here is derived from an EMBL/GenBank/DDBJ whole genome shotgun (WGS) entry which is preliminary data.</text>
</comment>
<dbReference type="GO" id="GO:0005524">
    <property type="term" value="F:ATP binding"/>
    <property type="evidence" value="ECO:0007669"/>
    <property type="project" value="UniProtKB-UniRule"/>
</dbReference>
<keyword evidence="5 9" id="KW-0067">ATP-binding</keyword>
<dbReference type="InterPro" id="IPR005148">
    <property type="entry name" value="Arg-tRNA-synth_N"/>
</dbReference>
<dbReference type="Proteomes" id="UP000230447">
    <property type="component" value="Unassembled WGS sequence"/>
</dbReference>
<dbReference type="SUPFAM" id="SSF52374">
    <property type="entry name" value="Nucleotidylyl transferase"/>
    <property type="match status" value="1"/>
</dbReference>
<feature type="domain" description="Arginyl tRNA synthetase N-terminal" evidence="13">
    <location>
        <begin position="6"/>
        <end position="87"/>
    </location>
</feature>
<keyword evidence="3 9" id="KW-0436">Ligase</keyword>
<keyword evidence="7 9" id="KW-0030">Aminoacyl-tRNA synthetase</keyword>
<dbReference type="NCBIfam" id="TIGR00456">
    <property type="entry name" value="argS"/>
    <property type="match status" value="1"/>
</dbReference>
<dbReference type="EC" id="6.1.1.19" evidence="9"/>
<keyword evidence="11" id="KW-0175">Coiled coil</keyword>
<comment type="catalytic activity">
    <reaction evidence="8 9">
        <text>tRNA(Arg) + L-arginine + ATP = L-arginyl-tRNA(Arg) + AMP + diphosphate</text>
        <dbReference type="Rhea" id="RHEA:20301"/>
        <dbReference type="Rhea" id="RHEA-COMP:9658"/>
        <dbReference type="Rhea" id="RHEA-COMP:9673"/>
        <dbReference type="ChEBI" id="CHEBI:30616"/>
        <dbReference type="ChEBI" id="CHEBI:32682"/>
        <dbReference type="ChEBI" id="CHEBI:33019"/>
        <dbReference type="ChEBI" id="CHEBI:78442"/>
        <dbReference type="ChEBI" id="CHEBI:78513"/>
        <dbReference type="ChEBI" id="CHEBI:456215"/>
        <dbReference type="EC" id="6.1.1.19"/>
    </reaction>
</comment>
<evidence type="ECO:0000259" key="12">
    <source>
        <dbReference type="SMART" id="SM00836"/>
    </source>
</evidence>
<dbReference type="Gene3D" id="1.10.730.10">
    <property type="entry name" value="Isoleucyl-tRNA Synthetase, Domain 1"/>
    <property type="match status" value="1"/>
</dbReference>
<dbReference type="SUPFAM" id="SSF47323">
    <property type="entry name" value="Anticodon-binding domain of a subclass of class I aminoacyl-tRNA synthetases"/>
    <property type="match status" value="1"/>
</dbReference>
<evidence type="ECO:0000256" key="10">
    <source>
        <dbReference type="RuleBase" id="RU363038"/>
    </source>
</evidence>
<comment type="subunit">
    <text evidence="9">Monomer.</text>
</comment>
<evidence type="ECO:0000256" key="7">
    <source>
        <dbReference type="ARBA" id="ARBA00023146"/>
    </source>
</evidence>
<dbReference type="PROSITE" id="PS00178">
    <property type="entry name" value="AA_TRNA_LIGASE_I"/>
    <property type="match status" value="1"/>
</dbReference>
<dbReference type="InterPro" id="IPR001412">
    <property type="entry name" value="aa-tRNA-synth_I_CS"/>
</dbReference>
<reference evidence="14 15" key="1">
    <citation type="submission" date="2017-09" db="EMBL/GenBank/DDBJ databases">
        <title>Depth-based differentiation of microbial function through sediment-hosted aquifers and enrichment of novel symbionts in the deep terrestrial subsurface.</title>
        <authorList>
            <person name="Probst A.J."/>
            <person name="Ladd B."/>
            <person name="Jarett J.K."/>
            <person name="Geller-Mcgrath D.E."/>
            <person name="Sieber C.M."/>
            <person name="Emerson J.B."/>
            <person name="Anantharaman K."/>
            <person name="Thomas B.C."/>
            <person name="Malmstrom R."/>
            <person name="Stieglmeier M."/>
            <person name="Klingl A."/>
            <person name="Woyke T."/>
            <person name="Ryan C.M."/>
            <person name="Banfield J.F."/>
        </authorList>
    </citation>
    <scope>NUCLEOTIDE SEQUENCE [LARGE SCALE GENOMIC DNA]</scope>
    <source>
        <strain evidence="14">CG23_combo_of_CG06-09_8_20_14_all_37_87_8</strain>
    </source>
</reference>
<evidence type="ECO:0000256" key="11">
    <source>
        <dbReference type="SAM" id="Coils"/>
    </source>
</evidence>
<organism evidence="14 15">
    <name type="scientific">bacterium (Candidatus Gribaldobacteria) CG23_combo_of_CG06-09_8_20_14_all_37_87_8</name>
    <dbReference type="NCBI Taxonomy" id="2014278"/>
    <lineage>
        <taxon>Bacteria</taxon>
        <taxon>Candidatus Gribaldobacteria</taxon>
    </lineage>
</organism>
<protein>
    <recommendedName>
        <fullName evidence="9">Arginine--tRNA ligase</fullName>
        <ecNumber evidence="9">6.1.1.19</ecNumber>
    </recommendedName>
    <alternativeName>
        <fullName evidence="9">Arginyl-tRNA synthetase</fullName>
        <shortName evidence="9">ArgRS</shortName>
    </alternativeName>
</protein>
<evidence type="ECO:0000256" key="2">
    <source>
        <dbReference type="ARBA" id="ARBA00022490"/>
    </source>
</evidence>
<dbReference type="InterPro" id="IPR009080">
    <property type="entry name" value="tRNAsynth_Ia_anticodon-bd"/>
</dbReference>
<keyword evidence="4 9" id="KW-0547">Nucleotide-binding</keyword>
<dbReference type="HAMAP" id="MF_00123">
    <property type="entry name" value="Arg_tRNA_synth"/>
    <property type="match status" value="1"/>
</dbReference>
<dbReference type="SMART" id="SM00836">
    <property type="entry name" value="DALR_1"/>
    <property type="match status" value="1"/>
</dbReference>
<keyword evidence="2 9" id="KW-0963">Cytoplasm</keyword>
<dbReference type="Pfam" id="PF00750">
    <property type="entry name" value="tRNA-synt_1d"/>
    <property type="match status" value="1"/>
</dbReference>
<gene>
    <name evidence="9 14" type="primary">argS</name>
    <name evidence="14" type="ORF">COX24_00635</name>
</gene>
<proteinExistence type="inferred from homology"/>
<dbReference type="InterPro" id="IPR001278">
    <property type="entry name" value="Arg-tRNA-ligase"/>
</dbReference>
<dbReference type="PANTHER" id="PTHR11956:SF5">
    <property type="entry name" value="ARGININE--TRNA LIGASE, CYTOPLASMIC"/>
    <property type="match status" value="1"/>
</dbReference>
<feature type="coiled-coil region" evidence="11">
    <location>
        <begin position="397"/>
        <end position="424"/>
    </location>
</feature>